<evidence type="ECO:0000256" key="1">
    <source>
        <dbReference type="ARBA" id="ARBA00004442"/>
    </source>
</evidence>
<evidence type="ECO:0000256" key="5">
    <source>
        <dbReference type="ARBA" id="ARBA00023237"/>
    </source>
</evidence>
<evidence type="ECO:0000313" key="7">
    <source>
        <dbReference type="Proteomes" id="UP001500631"/>
    </source>
</evidence>
<accession>A0ABP9MV66</accession>
<dbReference type="InterPro" id="IPR010583">
    <property type="entry name" value="MipA"/>
</dbReference>
<dbReference type="Proteomes" id="UP001500631">
    <property type="component" value="Unassembled WGS sequence"/>
</dbReference>
<comment type="subcellular location">
    <subcellularLocation>
        <location evidence="1">Cell outer membrane</location>
    </subcellularLocation>
</comment>
<dbReference type="Pfam" id="PF06629">
    <property type="entry name" value="MipA"/>
    <property type="match status" value="1"/>
</dbReference>
<keyword evidence="4" id="KW-0472">Membrane</keyword>
<name>A0ABP9MV66_9GAMM</name>
<comment type="similarity">
    <text evidence="2">Belongs to the MipA/OmpV family.</text>
</comment>
<dbReference type="EMBL" id="BAABKE010000005">
    <property type="protein sequence ID" value="GAA5101029.1"/>
    <property type="molecule type" value="Genomic_DNA"/>
</dbReference>
<proteinExistence type="inferred from homology"/>
<keyword evidence="7" id="KW-1185">Reference proteome</keyword>
<evidence type="ECO:0000313" key="6">
    <source>
        <dbReference type="EMBL" id="GAA5101029.1"/>
    </source>
</evidence>
<evidence type="ECO:0000256" key="3">
    <source>
        <dbReference type="ARBA" id="ARBA00022729"/>
    </source>
</evidence>
<evidence type="ECO:0000256" key="2">
    <source>
        <dbReference type="ARBA" id="ARBA00005722"/>
    </source>
</evidence>
<protein>
    <submittedName>
        <fullName evidence="6">MipA/OmpV family protein</fullName>
    </submittedName>
</protein>
<dbReference type="PANTHER" id="PTHR38776">
    <property type="entry name" value="MLTA-INTERACTING PROTEIN-RELATED"/>
    <property type="match status" value="1"/>
</dbReference>
<organism evidence="6 7">
    <name type="scientific">Wohlfahrtiimonas larvae</name>
    <dbReference type="NCBI Taxonomy" id="1157986"/>
    <lineage>
        <taxon>Bacteria</taxon>
        <taxon>Pseudomonadati</taxon>
        <taxon>Pseudomonadota</taxon>
        <taxon>Gammaproteobacteria</taxon>
        <taxon>Cardiobacteriales</taxon>
        <taxon>Ignatzschineriaceae</taxon>
        <taxon>Wohlfahrtiimonas</taxon>
    </lineage>
</organism>
<keyword evidence="3" id="KW-0732">Signal</keyword>
<comment type="caution">
    <text evidence="6">The sequence shown here is derived from an EMBL/GenBank/DDBJ whole genome shotgun (WGS) entry which is preliminary data.</text>
</comment>
<reference evidence="7" key="1">
    <citation type="journal article" date="2019" name="Int. J. Syst. Evol. Microbiol.">
        <title>The Global Catalogue of Microorganisms (GCM) 10K type strain sequencing project: providing services to taxonomists for standard genome sequencing and annotation.</title>
        <authorList>
            <consortium name="The Broad Institute Genomics Platform"/>
            <consortium name="The Broad Institute Genome Sequencing Center for Infectious Disease"/>
            <person name="Wu L."/>
            <person name="Ma J."/>
        </authorList>
    </citation>
    <scope>NUCLEOTIDE SEQUENCE [LARGE SCALE GENOMIC DNA]</scope>
    <source>
        <strain evidence="7">JCM 18424</strain>
    </source>
</reference>
<keyword evidence="5" id="KW-0998">Cell outer membrane</keyword>
<sequence>MSIQANAQESYSIGIGLGYEQKPYSGDHSNWIPVPHFEYQNGNLFIKGLKAGLYLFNTPTTKFDAHLRYESLNFKPSDSYGALQHLNRRKSTIELGIGFQHIFPNKIFISADIDADILGRSDGFNIDTGIGMIHPINDHFKIIPKIGGIWSSKDHNDYYYGVSNAESYRTGISYYSPSSSFTPYIGVGTTINATDNLHIFGGAQFKFLPSKVKNSPMTDRSTLSNFAIGINYNF</sequence>
<evidence type="ECO:0000256" key="4">
    <source>
        <dbReference type="ARBA" id="ARBA00023136"/>
    </source>
</evidence>
<dbReference type="PANTHER" id="PTHR38776:SF1">
    <property type="entry name" value="MLTA-INTERACTING PROTEIN-RELATED"/>
    <property type="match status" value="1"/>
</dbReference>
<gene>
    <name evidence="6" type="ORF">GCM10023338_16360</name>
</gene>
<dbReference type="RefSeq" id="WP_245831214.1">
    <property type="nucleotide sequence ID" value="NZ_BAABKE010000005.1"/>
</dbReference>